<accession>A0A0V0SIH6</accession>
<evidence type="ECO:0000256" key="4">
    <source>
        <dbReference type="PIRSR" id="PIRSR604294-1"/>
    </source>
</evidence>
<evidence type="ECO:0000256" key="6">
    <source>
        <dbReference type="SAM" id="Phobius"/>
    </source>
</evidence>
<keyword evidence="6" id="KW-0472">Membrane</keyword>
<name>A0A0V0SIH6_9BILA</name>
<evidence type="ECO:0000313" key="7">
    <source>
        <dbReference type="EMBL" id="KRX26460.1"/>
    </source>
</evidence>
<evidence type="ECO:0000256" key="3">
    <source>
        <dbReference type="ARBA" id="ARBA00023004"/>
    </source>
</evidence>
<dbReference type="GO" id="GO:0010436">
    <property type="term" value="F:carotenoid dioxygenase activity"/>
    <property type="evidence" value="ECO:0007669"/>
    <property type="project" value="TreeGrafter"/>
</dbReference>
<evidence type="ECO:0000256" key="1">
    <source>
        <dbReference type="ARBA" id="ARBA00006787"/>
    </source>
</evidence>
<gene>
    <name evidence="7" type="primary">Bco2</name>
    <name evidence="7" type="ORF">T07_2283</name>
</gene>
<keyword evidence="2 4" id="KW-0479">Metal-binding</keyword>
<keyword evidence="6" id="KW-0812">Transmembrane</keyword>
<sequence length="945" mass="106845">MTNVRVTESSSDDPISYHTPAPPRFTPFTDQSPYSQSVTRQSPKREGVWGNGQKRTSPSKVIWFGLVNMLAARTTLWLLFLVNVGSVYCFDITAFPKTLENVEKVQGESQNIPTWINGYFVRQLCGCSGTGLAIEYYLDCVGSLGIYHINDGSVKYSSRPYNTRATYCLKNGTYDAPAWRTLRSRIDDADYYECKRKNRSLTDANPNLGMFTVENDSVIVHSNFPYMHKINLKNPTSTDTLVFKNEEEEDDEIVLYDSDKTTDHSTGTVWFTRLTMLRNGIDHAHIKRYFYKIEKNSQKMIKVGEYIVSTVYTEDCSWRNGNYAFLAYSLEGMVNSIAVTENYIIYWMFQSTFNPCTILKRPDAFPTVPLLDNFDFDSSGILEVVVISKSDDTVIIFEDSPLQQFTGHVVNAMETGSDENLQLTIDLITHPLKNYYDTFDMDFMRNHGYMNVNCPTWMIRYILEPSAMYSSRITLHDPVDEFVDFPVINPSYYNNPNYSIIYAQATSFNRITRIKKFVIKDHEVTNVLSWKPREANLLPYGMTFLKHPESRFEDDGVLLLTATVTNEEKKSVLIVLNATTMEEIGRSVLPVTAPFGYRAMFIYSSSSALYSVFNFYTTILVTLCWCISVVVPILPSVQQGMIIGQKIIGTVRGRTAAVRRQHFDYCTAVVDPYTGVVAGVVWQQCATIRPAAGGGDDGPRSTDAGAGVQAEKAGVDERGGEQRTEARPSFAAVQFRIEHPGGGENQAQDHFQAEQAHLGQQEPRSTAANTDKHAGDDHHVQQGAADRRRGPLGQGLFRVEPAPANCRLFATSQPKRPDVPQNNTSMVLEVLPIRFQLPVVVVVVALSTINKQTNKQNHKWGNYKNRLAQNHTNDLLSFNKQQQQQKQQQFVLSTSLFHQCKNKTIFQLLPTTPRGQMKPVCLENLHQSLGNFFSYKNNKSKVQLD</sequence>
<dbReference type="OrthoDB" id="1069523at2759"/>
<feature type="compositionally biased region" description="Basic and acidic residues" evidence="5">
    <location>
        <begin position="713"/>
        <end position="726"/>
    </location>
</feature>
<protein>
    <submittedName>
        <fullName evidence="7">Beta,beta-carotene 9',10'-oxygenase</fullName>
    </submittedName>
</protein>
<dbReference type="GO" id="GO:0046872">
    <property type="term" value="F:metal ion binding"/>
    <property type="evidence" value="ECO:0007669"/>
    <property type="project" value="UniProtKB-KW"/>
</dbReference>
<dbReference type="InterPro" id="IPR004294">
    <property type="entry name" value="Carotenoid_Oase"/>
</dbReference>
<feature type="binding site" evidence="4">
    <location>
        <position position="408"/>
    </location>
    <ligand>
        <name>Fe cation</name>
        <dbReference type="ChEBI" id="CHEBI:24875"/>
        <note>catalytic</note>
    </ligand>
</feature>
<evidence type="ECO:0000256" key="2">
    <source>
        <dbReference type="ARBA" id="ARBA00022723"/>
    </source>
</evidence>
<dbReference type="PANTHER" id="PTHR10543">
    <property type="entry name" value="BETA-CAROTENE DIOXYGENASE"/>
    <property type="match status" value="1"/>
</dbReference>
<feature type="region of interest" description="Disordered" evidence="5">
    <location>
        <begin position="754"/>
        <end position="792"/>
    </location>
</feature>
<feature type="region of interest" description="Disordered" evidence="5">
    <location>
        <begin position="691"/>
        <end position="728"/>
    </location>
</feature>
<organism evidence="7 8">
    <name type="scientific">Trichinella nelsoni</name>
    <dbReference type="NCBI Taxonomy" id="6336"/>
    <lineage>
        <taxon>Eukaryota</taxon>
        <taxon>Metazoa</taxon>
        <taxon>Ecdysozoa</taxon>
        <taxon>Nematoda</taxon>
        <taxon>Enoplea</taxon>
        <taxon>Dorylaimia</taxon>
        <taxon>Trichinellida</taxon>
        <taxon>Trichinellidae</taxon>
        <taxon>Trichinella</taxon>
    </lineage>
</organism>
<feature type="region of interest" description="Disordered" evidence="5">
    <location>
        <begin position="1"/>
        <end position="54"/>
    </location>
</feature>
<dbReference type="Proteomes" id="UP000054630">
    <property type="component" value="Unassembled WGS sequence"/>
</dbReference>
<feature type="compositionally biased region" description="Polar residues" evidence="5">
    <location>
        <begin position="1"/>
        <end position="13"/>
    </location>
</feature>
<dbReference type="STRING" id="6336.A0A0V0SIH6"/>
<feature type="binding site" evidence="4">
    <location>
        <position position="264"/>
    </location>
    <ligand>
        <name>Fe cation</name>
        <dbReference type="ChEBI" id="CHEBI:24875"/>
        <note>catalytic</note>
    </ligand>
</feature>
<feature type="transmembrane region" description="Helical" evidence="6">
    <location>
        <begin position="61"/>
        <end position="82"/>
    </location>
</feature>
<feature type="compositionally biased region" description="Polar residues" evidence="5">
    <location>
        <begin position="28"/>
        <end position="41"/>
    </location>
</feature>
<dbReference type="PANTHER" id="PTHR10543:SF129">
    <property type="entry name" value="CAROTENOID OXYGENASE"/>
    <property type="match status" value="1"/>
</dbReference>
<dbReference type="GO" id="GO:0042574">
    <property type="term" value="P:retinal metabolic process"/>
    <property type="evidence" value="ECO:0007669"/>
    <property type="project" value="TreeGrafter"/>
</dbReference>
<proteinExistence type="inferred from homology"/>
<evidence type="ECO:0000256" key="5">
    <source>
        <dbReference type="SAM" id="MobiDB-lite"/>
    </source>
</evidence>
<dbReference type="GO" id="GO:0016121">
    <property type="term" value="P:carotene catabolic process"/>
    <property type="evidence" value="ECO:0007669"/>
    <property type="project" value="TreeGrafter"/>
</dbReference>
<reference evidence="7 8" key="1">
    <citation type="submission" date="2015-01" db="EMBL/GenBank/DDBJ databases">
        <title>Evolution of Trichinella species and genotypes.</title>
        <authorList>
            <person name="Korhonen P.K."/>
            <person name="Edoardo P."/>
            <person name="Giuseppe L.R."/>
            <person name="Gasser R.B."/>
        </authorList>
    </citation>
    <scope>NUCLEOTIDE SEQUENCE [LARGE SCALE GENOMIC DNA]</scope>
    <source>
        <strain evidence="7">ISS37</strain>
    </source>
</reference>
<dbReference type="AlphaFoldDB" id="A0A0V0SIH6"/>
<comment type="caution">
    <text evidence="7">The sequence shown here is derived from an EMBL/GenBank/DDBJ whole genome shotgun (WGS) entry which is preliminary data.</text>
</comment>
<comment type="cofactor">
    <cofactor evidence="4">
        <name>Fe(2+)</name>
        <dbReference type="ChEBI" id="CHEBI:29033"/>
    </cofactor>
    <text evidence="4">Binds 1 Fe(2+) ion per subunit.</text>
</comment>
<keyword evidence="8" id="KW-1185">Reference proteome</keyword>
<evidence type="ECO:0000313" key="8">
    <source>
        <dbReference type="Proteomes" id="UP000054630"/>
    </source>
</evidence>
<dbReference type="EMBL" id="JYDL01000007">
    <property type="protein sequence ID" value="KRX26460.1"/>
    <property type="molecule type" value="Genomic_DNA"/>
</dbReference>
<keyword evidence="3 4" id="KW-0408">Iron</keyword>
<feature type="compositionally biased region" description="Basic and acidic residues" evidence="5">
    <location>
        <begin position="770"/>
        <end position="789"/>
    </location>
</feature>
<feature type="non-terminal residue" evidence="7">
    <location>
        <position position="945"/>
    </location>
</feature>
<comment type="similarity">
    <text evidence="1">Belongs to the carotenoid oxygenase family.</text>
</comment>
<keyword evidence="6" id="KW-1133">Transmembrane helix</keyword>
<dbReference type="Pfam" id="PF03055">
    <property type="entry name" value="RPE65"/>
    <property type="match status" value="1"/>
</dbReference>
<dbReference type="GO" id="GO:0003834">
    <property type="term" value="F:beta-carotene 15,15'-dioxygenase activity"/>
    <property type="evidence" value="ECO:0007669"/>
    <property type="project" value="TreeGrafter"/>
</dbReference>